<dbReference type="EMBL" id="FOZS01000002">
    <property type="protein sequence ID" value="SFS81120.1"/>
    <property type="molecule type" value="Genomic_DNA"/>
</dbReference>
<evidence type="ECO:0000259" key="2">
    <source>
        <dbReference type="Pfam" id="PF24035"/>
    </source>
</evidence>
<reference evidence="4" key="1">
    <citation type="submission" date="2016-10" db="EMBL/GenBank/DDBJ databases">
        <authorList>
            <person name="Varghese N."/>
            <person name="Submissions S."/>
        </authorList>
    </citation>
    <scope>NUCLEOTIDE SEQUENCE [LARGE SCALE GENOMIC DNA]</scope>
    <source>
        <strain evidence="4">DSM 22427</strain>
    </source>
</reference>
<dbReference type="InterPro" id="IPR055768">
    <property type="entry name" value="DUF7344"/>
</dbReference>
<accession>A0A1I6SW51</accession>
<protein>
    <recommendedName>
        <fullName evidence="2">DUF7344 domain-containing protein</fullName>
    </recommendedName>
</protein>
<dbReference type="RefSeq" id="WP_092905397.1">
    <property type="nucleotide sequence ID" value="NZ_FOZS01000002.1"/>
</dbReference>
<organism evidence="3 4">
    <name type="scientific">Halostagnicola kamekurae</name>
    <dbReference type="NCBI Taxonomy" id="619731"/>
    <lineage>
        <taxon>Archaea</taxon>
        <taxon>Methanobacteriati</taxon>
        <taxon>Methanobacteriota</taxon>
        <taxon>Stenosarchaea group</taxon>
        <taxon>Halobacteria</taxon>
        <taxon>Halobacteriales</taxon>
        <taxon>Natrialbaceae</taxon>
        <taxon>Halostagnicola</taxon>
    </lineage>
</organism>
<evidence type="ECO:0000313" key="4">
    <source>
        <dbReference type="Proteomes" id="UP000199199"/>
    </source>
</evidence>
<evidence type="ECO:0000256" key="1">
    <source>
        <dbReference type="SAM" id="MobiDB-lite"/>
    </source>
</evidence>
<dbReference type="AlphaFoldDB" id="A0A1I6SW51"/>
<feature type="domain" description="DUF7344" evidence="2">
    <location>
        <begin position="35"/>
        <end position="114"/>
    </location>
</feature>
<keyword evidence="4" id="KW-1185">Reference proteome</keyword>
<feature type="region of interest" description="Disordered" evidence="1">
    <location>
        <begin position="1"/>
        <end position="33"/>
    </location>
</feature>
<dbReference type="OrthoDB" id="331021at2157"/>
<name>A0A1I6SW51_9EURY</name>
<gene>
    <name evidence="3" type="ORF">SAMN04488556_2951</name>
</gene>
<sequence length="198" mass="22050">MGVGGENKFRRRSVESGSSTEPTDRPTAIAKDDAFHLLQTSRRRDVVRYMARADGRVELRDLAEQVAAWEEETTVESLSSSDRQRVYISLYQTHLPKLDEHGIVEYDKDRGIVERRRRARQLESYLAVDPVDATPDPWPRRYGVAVLLCVVFTGASIHEFGVGPSTGLALLVLATVGAVAVGHWWSKRDGSETVPSVS</sequence>
<proteinExistence type="predicted"/>
<dbReference type="Proteomes" id="UP000199199">
    <property type="component" value="Unassembled WGS sequence"/>
</dbReference>
<evidence type="ECO:0000313" key="3">
    <source>
        <dbReference type="EMBL" id="SFS81120.1"/>
    </source>
</evidence>
<dbReference type="Pfam" id="PF24035">
    <property type="entry name" value="DUF7344"/>
    <property type="match status" value="1"/>
</dbReference>